<dbReference type="AlphaFoldDB" id="A0A1B7KYD3"/>
<dbReference type="InterPro" id="IPR036188">
    <property type="entry name" value="FAD/NAD-bd_sf"/>
</dbReference>
<comment type="pathway">
    <text evidence="2">Cofactor biosynthesis; ubiquinone biosynthesis.</text>
</comment>
<dbReference type="Proteomes" id="UP000078225">
    <property type="component" value="Unassembled WGS sequence"/>
</dbReference>
<feature type="domain" description="FAD-binding" evidence="9">
    <location>
        <begin position="2"/>
        <end position="340"/>
    </location>
</feature>
<dbReference type="InterPro" id="IPR018168">
    <property type="entry name" value="Ubi_Hdrlase_CS"/>
</dbReference>
<dbReference type="InterPro" id="IPR002938">
    <property type="entry name" value="FAD-bd"/>
</dbReference>
<dbReference type="PROSITE" id="PS01304">
    <property type="entry name" value="UBIH"/>
    <property type="match status" value="1"/>
</dbReference>
<dbReference type="EMBL" id="LYRP01000049">
    <property type="protein sequence ID" value="OAT75159.1"/>
    <property type="molecule type" value="Genomic_DNA"/>
</dbReference>
<evidence type="ECO:0000256" key="4">
    <source>
        <dbReference type="ARBA" id="ARBA00022630"/>
    </source>
</evidence>
<evidence type="ECO:0000313" key="10">
    <source>
        <dbReference type="EMBL" id="OAT75159.1"/>
    </source>
</evidence>
<comment type="similarity">
    <text evidence="3">Belongs to the UbiH/COQ6 family.</text>
</comment>
<evidence type="ECO:0000256" key="3">
    <source>
        <dbReference type="ARBA" id="ARBA00005349"/>
    </source>
</evidence>
<gene>
    <name evidence="10" type="ORF">A9B99_16725</name>
</gene>
<dbReference type="InterPro" id="IPR011295">
    <property type="entry name" value="UbiH"/>
</dbReference>
<evidence type="ECO:0000256" key="5">
    <source>
        <dbReference type="ARBA" id="ARBA00022827"/>
    </source>
</evidence>
<dbReference type="STRING" id="1691903.A9B99_16725"/>
<dbReference type="NCBIfam" id="NF004356">
    <property type="entry name" value="PRK05732.1"/>
    <property type="match status" value="1"/>
</dbReference>
<dbReference type="GO" id="GO:0006744">
    <property type="term" value="P:ubiquinone biosynthetic process"/>
    <property type="evidence" value="ECO:0007669"/>
    <property type="project" value="UniProtKB-UniPathway"/>
</dbReference>
<dbReference type="SUPFAM" id="SSF51905">
    <property type="entry name" value="FAD/NAD(P)-binding domain"/>
    <property type="match status" value="1"/>
</dbReference>
<evidence type="ECO:0000313" key="11">
    <source>
        <dbReference type="Proteomes" id="UP000078225"/>
    </source>
</evidence>
<evidence type="ECO:0000256" key="1">
    <source>
        <dbReference type="ARBA" id="ARBA00001974"/>
    </source>
</evidence>
<dbReference type="GO" id="GO:0071949">
    <property type="term" value="F:FAD binding"/>
    <property type="evidence" value="ECO:0007669"/>
    <property type="project" value="InterPro"/>
</dbReference>
<dbReference type="RefSeq" id="WP_064601203.1">
    <property type="nucleotide sequence ID" value="NZ_LYRP01000049.1"/>
</dbReference>
<dbReference type="PANTHER" id="PTHR43876">
    <property type="entry name" value="UBIQUINONE BIOSYNTHESIS MONOOXYGENASE COQ6, MITOCHONDRIAL"/>
    <property type="match status" value="1"/>
</dbReference>
<dbReference type="Gene3D" id="3.50.50.60">
    <property type="entry name" value="FAD/NAD(P)-binding domain"/>
    <property type="match status" value="2"/>
</dbReference>
<comment type="subunit">
    <text evidence="8">Component of the Ubi complex metabolon, which regroups five ubiquinone biosynthesis proteins (UbiE, UbiF, UbiG, UbiH and UbiI) and two accessory factors (UbiK and the lipid-binding protein UbiJ).</text>
</comment>
<dbReference type="OrthoDB" id="9769565at2"/>
<dbReference type="NCBIfam" id="TIGR01988">
    <property type="entry name" value="Ubi-OHases"/>
    <property type="match status" value="1"/>
</dbReference>
<dbReference type="FunFam" id="3.50.50.60:FF:000021">
    <property type="entry name" value="Ubiquinone biosynthesis monooxygenase COQ6"/>
    <property type="match status" value="1"/>
</dbReference>
<accession>A0A1B7KYD3</accession>
<dbReference type="PANTHER" id="PTHR43876:SF8">
    <property type="entry name" value="2-OCTAPRENYL-6-METHOXYPHENOL HYDROXYLASE"/>
    <property type="match status" value="1"/>
</dbReference>
<dbReference type="GO" id="GO:0008681">
    <property type="term" value="F:2-octaprenyl-6-methoxyphenol hydroxylase activity"/>
    <property type="evidence" value="ECO:0007669"/>
    <property type="project" value="InterPro"/>
</dbReference>
<name>A0A1B7KYD3_9ENTR</name>
<keyword evidence="7" id="KW-0503">Monooxygenase</keyword>
<comment type="cofactor">
    <cofactor evidence="1">
        <name>FAD</name>
        <dbReference type="ChEBI" id="CHEBI:57692"/>
    </cofactor>
</comment>
<reference evidence="11" key="1">
    <citation type="submission" date="2016-05" db="EMBL/GenBank/DDBJ databases">
        <authorList>
            <person name="Behera P."/>
            <person name="Vaishampayan P."/>
            <person name="Singh N."/>
            <person name="Raina V."/>
            <person name="Suar M."/>
            <person name="Pattnaik A."/>
            <person name="Rastogi G."/>
        </authorList>
    </citation>
    <scope>NUCLEOTIDE SEQUENCE [LARGE SCALE GENOMIC DNA]</scope>
    <source>
        <strain evidence="11">MP23</strain>
    </source>
</reference>
<evidence type="ECO:0000256" key="8">
    <source>
        <dbReference type="ARBA" id="ARBA00065734"/>
    </source>
</evidence>
<evidence type="ECO:0000256" key="6">
    <source>
        <dbReference type="ARBA" id="ARBA00023002"/>
    </source>
</evidence>
<dbReference type="FunFam" id="3.50.50.60:FF:000123">
    <property type="entry name" value="2-octaprenyl-6-methoxyphenyl hydroxylase"/>
    <property type="match status" value="1"/>
</dbReference>
<sequence>MSIVIAGGGMTGATLALAISTLTQGKLPVHLIEARSPDACQHPGFDARAIALAKGTSTQLAKLGVWQALQDCATPLTQVQVSDRGHAGFVTLQAKDYAITELGHVVELHDAGVRLFRLLRDAPGVTLHCPARVESVTRSTDSVTVTLDNQTTVVGKVLVAADGTLSAVGKACGLAWQQDDYQQVAVIANVTTACSPDGRAFERFTASGPLAMLPMSGGRSSLVWCHPLSQQAEVMSWSDEQFCTQLQRAFGWRLGRICHAGERSAYPLRLTTAVAATSHRVVAVGNAAQTMHPIAGQGFNLGIRDVMSLAEEFASAFNQQQDPGSCAVLARYNARRTPDREATIGVTDGLVHLFANPWGPLVVGRNIGLMAMDILAPVREALAKRTLGWVIR</sequence>
<evidence type="ECO:0000256" key="2">
    <source>
        <dbReference type="ARBA" id="ARBA00004749"/>
    </source>
</evidence>
<dbReference type="Pfam" id="PF01494">
    <property type="entry name" value="FAD_binding_3"/>
    <property type="match status" value="1"/>
</dbReference>
<dbReference type="UniPathway" id="UPA00232"/>
<dbReference type="NCBIfam" id="TIGR01984">
    <property type="entry name" value="UbiH"/>
    <property type="match status" value="1"/>
</dbReference>
<keyword evidence="11" id="KW-1185">Reference proteome</keyword>
<dbReference type="PRINTS" id="PR00420">
    <property type="entry name" value="RNGMNOXGNASE"/>
</dbReference>
<evidence type="ECO:0000259" key="9">
    <source>
        <dbReference type="Pfam" id="PF01494"/>
    </source>
</evidence>
<keyword evidence="6" id="KW-0560">Oxidoreductase</keyword>
<dbReference type="InterPro" id="IPR010971">
    <property type="entry name" value="UbiH/COQ6"/>
</dbReference>
<dbReference type="InterPro" id="IPR051205">
    <property type="entry name" value="UbiH/COQ6_monooxygenase"/>
</dbReference>
<protein>
    <submittedName>
        <fullName evidence="10">2-octaprenyl-6-methoxyphenyl hydroxylase</fullName>
    </submittedName>
</protein>
<dbReference type="GO" id="GO:0110142">
    <property type="term" value="C:ubiquinone biosynthesis complex"/>
    <property type="evidence" value="ECO:0007669"/>
    <property type="project" value="UniProtKB-ARBA"/>
</dbReference>
<evidence type="ECO:0000256" key="7">
    <source>
        <dbReference type="ARBA" id="ARBA00023033"/>
    </source>
</evidence>
<organism evidence="10 11">
    <name type="scientific">Mangrovibacter phragmitis</name>
    <dbReference type="NCBI Taxonomy" id="1691903"/>
    <lineage>
        <taxon>Bacteria</taxon>
        <taxon>Pseudomonadati</taxon>
        <taxon>Pseudomonadota</taxon>
        <taxon>Gammaproteobacteria</taxon>
        <taxon>Enterobacterales</taxon>
        <taxon>Enterobacteriaceae</taxon>
        <taxon>Mangrovibacter</taxon>
    </lineage>
</organism>
<proteinExistence type="inferred from homology"/>
<keyword evidence="5" id="KW-0274">FAD</keyword>
<keyword evidence="4" id="KW-0285">Flavoprotein</keyword>
<comment type="caution">
    <text evidence="10">The sequence shown here is derived from an EMBL/GenBank/DDBJ whole genome shotgun (WGS) entry which is preliminary data.</text>
</comment>